<keyword evidence="10 13" id="KW-0648">Protein biosynthesis</keyword>
<feature type="domain" description="Aminoacyl-transfer RNA synthetases class-II family profile" evidence="14">
    <location>
        <begin position="209"/>
        <end position="475"/>
    </location>
</feature>
<reference evidence="15 16" key="2">
    <citation type="submission" date="2020-01" db="EMBL/GenBank/DDBJ databases">
        <title>Clostridiaceae sp. nov. isolated from the gut of human by culturomics.</title>
        <authorList>
            <person name="Chang Y."/>
        </authorList>
    </citation>
    <scope>NUCLEOTIDE SEQUENCE [LARGE SCALE GENOMIC DNA]</scope>
    <source>
        <strain evidence="15 16">DONG20-135</strain>
    </source>
</reference>
<dbReference type="EC" id="6.1.1.3" evidence="13"/>
<dbReference type="Pfam" id="PF00587">
    <property type="entry name" value="tRNA-synt_2b"/>
    <property type="match status" value="1"/>
</dbReference>
<dbReference type="AlphaFoldDB" id="A0A6N8U575"/>
<dbReference type="GO" id="GO:0006435">
    <property type="term" value="P:threonyl-tRNA aminoacylation"/>
    <property type="evidence" value="ECO:0007669"/>
    <property type="project" value="UniProtKB-UniRule"/>
</dbReference>
<evidence type="ECO:0000256" key="3">
    <source>
        <dbReference type="ARBA" id="ARBA00022555"/>
    </source>
</evidence>
<dbReference type="SMART" id="SM00863">
    <property type="entry name" value="tRNA_SAD"/>
    <property type="match status" value="1"/>
</dbReference>
<dbReference type="FunFam" id="3.30.930.10:FF:000002">
    <property type="entry name" value="Threonine--tRNA ligase"/>
    <property type="match status" value="1"/>
</dbReference>
<keyword evidence="4 13" id="KW-0436">Ligase</keyword>
<dbReference type="GO" id="GO:0000049">
    <property type="term" value="F:tRNA binding"/>
    <property type="evidence" value="ECO:0007669"/>
    <property type="project" value="UniProtKB-KW"/>
</dbReference>
<dbReference type="InterPro" id="IPR036621">
    <property type="entry name" value="Anticodon-bd_dom_sf"/>
</dbReference>
<evidence type="ECO:0000256" key="9">
    <source>
        <dbReference type="ARBA" id="ARBA00022884"/>
    </source>
</evidence>
<dbReference type="Gene3D" id="3.30.930.10">
    <property type="entry name" value="Bira Bifunctional Protein, Domain 2"/>
    <property type="match status" value="1"/>
</dbReference>
<dbReference type="FunFam" id="3.40.50.800:FF:000001">
    <property type="entry name" value="Threonine--tRNA ligase"/>
    <property type="match status" value="1"/>
</dbReference>
<keyword evidence="7 13" id="KW-0862">Zinc</keyword>
<comment type="subunit">
    <text evidence="13">Homodimer.</text>
</comment>
<feature type="binding site" evidence="13">
    <location>
        <position position="326"/>
    </location>
    <ligand>
        <name>Zn(2+)</name>
        <dbReference type="ChEBI" id="CHEBI:29105"/>
        <note>catalytic</note>
    </ligand>
</feature>
<comment type="subcellular location">
    <subcellularLocation>
        <location evidence="13">Cytoplasm</location>
    </subcellularLocation>
</comment>
<dbReference type="GO" id="GO:0005737">
    <property type="term" value="C:cytoplasm"/>
    <property type="evidence" value="ECO:0007669"/>
    <property type="project" value="UniProtKB-SubCell"/>
</dbReference>
<dbReference type="Proteomes" id="UP000434036">
    <property type="component" value="Unassembled WGS sequence"/>
</dbReference>
<dbReference type="NCBIfam" id="TIGR00418">
    <property type="entry name" value="thrS"/>
    <property type="match status" value="1"/>
</dbReference>
<dbReference type="InterPro" id="IPR018163">
    <property type="entry name" value="Thr/Ala-tRNA-synth_IIc_edit"/>
</dbReference>
<proteinExistence type="inferred from homology"/>
<evidence type="ECO:0000256" key="10">
    <source>
        <dbReference type="ARBA" id="ARBA00022917"/>
    </source>
</evidence>
<organism evidence="15 16">
    <name type="scientific">Copranaerobaculum intestinale</name>
    <dbReference type="NCBI Taxonomy" id="2692629"/>
    <lineage>
        <taxon>Bacteria</taxon>
        <taxon>Bacillati</taxon>
        <taxon>Bacillota</taxon>
        <taxon>Erysipelotrichia</taxon>
        <taxon>Erysipelotrichales</taxon>
        <taxon>Erysipelotrichaceae</taxon>
        <taxon>Copranaerobaculum</taxon>
    </lineage>
</organism>
<comment type="caution">
    <text evidence="15">The sequence shown here is derived from an EMBL/GenBank/DDBJ whole genome shotgun (WGS) entry which is preliminary data.</text>
</comment>
<keyword evidence="2 13" id="KW-0963">Cytoplasm</keyword>
<keyword evidence="8 13" id="KW-0067">ATP-binding</keyword>
<dbReference type="Gene3D" id="3.30.980.10">
    <property type="entry name" value="Threonyl-trna Synthetase, Chain A, domain 2"/>
    <property type="match status" value="1"/>
</dbReference>
<protein>
    <recommendedName>
        <fullName evidence="13">Threonine--tRNA ligase</fullName>
        <ecNumber evidence="13">6.1.1.3</ecNumber>
    </recommendedName>
    <alternativeName>
        <fullName evidence="13">Threonyl-tRNA synthetase</fullName>
        <shortName evidence="13">ThrRS</shortName>
    </alternativeName>
</protein>
<dbReference type="FunFam" id="3.30.980.10:FF:000005">
    <property type="entry name" value="Threonyl-tRNA synthetase, mitochondrial"/>
    <property type="match status" value="1"/>
</dbReference>
<dbReference type="InterPro" id="IPR047246">
    <property type="entry name" value="ThrRS_anticodon"/>
</dbReference>
<reference evidence="15 16" key="1">
    <citation type="submission" date="2019-12" db="EMBL/GenBank/DDBJ databases">
        <authorList>
            <person name="Yang R."/>
        </authorList>
    </citation>
    <scope>NUCLEOTIDE SEQUENCE [LARGE SCALE GENOMIC DNA]</scope>
    <source>
        <strain evidence="15 16">DONG20-135</strain>
    </source>
</reference>
<evidence type="ECO:0000256" key="11">
    <source>
        <dbReference type="ARBA" id="ARBA00023146"/>
    </source>
</evidence>
<dbReference type="GO" id="GO:0140096">
    <property type="term" value="F:catalytic activity, acting on a protein"/>
    <property type="evidence" value="ECO:0007669"/>
    <property type="project" value="UniProtKB-ARBA"/>
</dbReference>
<keyword evidence="9 13" id="KW-0694">RNA-binding</keyword>
<dbReference type="GO" id="GO:0004829">
    <property type="term" value="F:threonine-tRNA ligase activity"/>
    <property type="evidence" value="ECO:0007669"/>
    <property type="project" value="UniProtKB-UniRule"/>
</dbReference>
<comment type="similarity">
    <text evidence="1 13">Belongs to the class-II aminoacyl-tRNA synthetase family.</text>
</comment>
<keyword evidence="6 13" id="KW-0547">Nucleotide-binding</keyword>
<evidence type="ECO:0000256" key="13">
    <source>
        <dbReference type="HAMAP-Rule" id="MF_00184"/>
    </source>
</evidence>
<dbReference type="Gene3D" id="3.40.50.800">
    <property type="entry name" value="Anticodon-binding domain"/>
    <property type="match status" value="1"/>
</dbReference>
<keyword evidence="16" id="KW-1185">Reference proteome</keyword>
<dbReference type="PANTHER" id="PTHR11451:SF44">
    <property type="entry name" value="THREONINE--TRNA LIGASE, CHLOROPLASTIC_MITOCHONDRIAL 2"/>
    <property type="match status" value="1"/>
</dbReference>
<dbReference type="EMBL" id="WUUQ01000002">
    <property type="protein sequence ID" value="MXQ73346.1"/>
    <property type="molecule type" value="Genomic_DNA"/>
</dbReference>
<dbReference type="CDD" id="cd00860">
    <property type="entry name" value="ThrRS_anticodon"/>
    <property type="match status" value="1"/>
</dbReference>
<feature type="binding site" evidence="13">
    <location>
        <position position="275"/>
    </location>
    <ligand>
        <name>Zn(2+)</name>
        <dbReference type="ChEBI" id="CHEBI:29105"/>
        <note>catalytic</note>
    </ligand>
</feature>
<dbReference type="InterPro" id="IPR004154">
    <property type="entry name" value="Anticodon-bd"/>
</dbReference>
<evidence type="ECO:0000313" key="16">
    <source>
        <dbReference type="Proteomes" id="UP000434036"/>
    </source>
</evidence>
<dbReference type="PROSITE" id="PS50862">
    <property type="entry name" value="AA_TRNA_LIGASE_II"/>
    <property type="match status" value="1"/>
</dbReference>
<dbReference type="Gene3D" id="3.30.54.20">
    <property type="match status" value="1"/>
</dbReference>
<evidence type="ECO:0000313" key="15">
    <source>
        <dbReference type="EMBL" id="MXQ73346.1"/>
    </source>
</evidence>
<dbReference type="PRINTS" id="PR01047">
    <property type="entry name" value="TRNASYNTHTHR"/>
</dbReference>
<evidence type="ECO:0000256" key="7">
    <source>
        <dbReference type="ARBA" id="ARBA00022833"/>
    </source>
</evidence>
<dbReference type="InterPro" id="IPR033728">
    <property type="entry name" value="ThrRS_core"/>
</dbReference>
<dbReference type="GO" id="GO:0016740">
    <property type="term" value="F:transferase activity"/>
    <property type="evidence" value="ECO:0007669"/>
    <property type="project" value="UniProtKB-ARBA"/>
</dbReference>
<name>A0A6N8U575_9FIRM</name>
<feature type="binding site" evidence="13">
    <location>
        <position position="452"/>
    </location>
    <ligand>
        <name>Zn(2+)</name>
        <dbReference type="ChEBI" id="CHEBI:29105"/>
        <note>catalytic</note>
    </ligand>
</feature>
<dbReference type="SUPFAM" id="SSF55681">
    <property type="entry name" value="Class II aaRS and biotin synthetases"/>
    <property type="match status" value="1"/>
</dbReference>
<feature type="region of interest" description="Catalytic" evidence="13">
    <location>
        <begin position="184"/>
        <end position="475"/>
    </location>
</feature>
<evidence type="ECO:0000256" key="1">
    <source>
        <dbReference type="ARBA" id="ARBA00008226"/>
    </source>
</evidence>
<evidence type="ECO:0000256" key="12">
    <source>
        <dbReference type="ARBA" id="ARBA00049515"/>
    </source>
</evidence>
<dbReference type="SUPFAM" id="SSF52954">
    <property type="entry name" value="Class II aaRS ABD-related"/>
    <property type="match status" value="1"/>
</dbReference>
<dbReference type="InterPro" id="IPR006195">
    <property type="entry name" value="aa-tRNA-synth_II"/>
</dbReference>
<keyword evidence="3 13" id="KW-0820">tRNA-binding</keyword>
<dbReference type="InterPro" id="IPR045864">
    <property type="entry name" value="aa-tRNA-synth_II/BPL/LPL"/>
</dbReference>
<dbReference type="GO" id="GO:0046872">
    <property type="term" value="F:metal ion binding"/>
    <property type="evidence" value="ECO:0007669"/>
    <property type="project" value="UniProtKB-KW"/>
</dbReference>
<sequence length="578" mass="66940">MSMIDIKQDEYLSKLNHSCAHMMAQAVKRLYPQAQFWVGPVISDGFYYDIDLGDEVIRDEDLAKIEKEMKKIAKDGKRIIREEISKADAMEMFKDDKYKIELINDLEDGSITIYRQGEFADLCRGPHVESVKELKNFKLLKHSGAYWKGDANNKMLQRIYGICFATKEDLEAHLQMLEEAKKRDHKKLGRELGIFMMSEYAPGMPFMLPNGMIIRNLLEQMWYEEHTKAGYQFIKSPIMMSRELWEYSGHWDNYKENMYVSEVDDRQFAIKPMNCPGSMLAYKNGLHSYKDMPLRIGELGQVHRHEASGALNGLFRVRTFTQDDAHIYMRPDQIESEVKNVIDMIDHFYSIFGLTYRIELSTRPEEKYIGDIETWNKSEAALAQACEHAGKTYKVNPGDGAFYGPKLDFHIRDSLGREWQCGTIQLDMNLPERFDLTYVEQDGSKVRPIMLHRVVFGSVERFIGILIEHFAGKFPLWLAPQQIVVVPVHHERHADYAQKVQEQLTAAGFRSKVDARNEKLGYRIREAQLHKIPVQLVVGDGEKDENTATLRRLGSNDSETLNICDIIAVLQKEVEEKR</sequence>
<keyword evidence="11 13" id="KW-0030">Aminoacyl-tRNA synthetase</keyword>
<gene>
    <name evidence="13 15" type="primary">thrS</name>
    <name evidence="15" type="ORF">GSF08_05305</name>
</gene>
<dbReference type="InterPro" id="IPR002314">
    <property type="entry name" value="aa-tRNA-synt_IIb"/>
</dbReference>
<evidence type="ECO:0000256" key="5">
    <source>
        <dbReference type="ARBA" id="ARBA00022723"/>
    </source>
</evidence>
<dbReference type="InterPro" id="IPR002320">
    <property type="entry name" value="Thr-tRNA-ligase_IIa"/>
</dbReference>
<keyword evidence="5 13" id="KW-0479">Metal-binding</keyword>
<dbReference type="FunFam" id="3.30.54.20:FF:000002">
    <property type="entry name" value="Threonine--tRNA ligase"/>
    <property type="match status" value="1"/>
</dbReference>
<dbReference type="CDD" id="cd00771">
    <property type="entry name" value="ThrRS_core"/>
    <property type="match status" value="1"/>
</dbReference>
<dbReference type="Pfam" id="PF03129">
    <property type="entry name" value="HGTP_anticodon"/>
    <property type="match status" value="1"/>
</dbReference>
<accession>A0A6N8U575</accession>
<evidence type="ECO:0000256" key="4">
    <source>
        <dbReference type="ARBA" id="ARBA00022598"/>
    </source>
</evidence>
<dbReference type="PANTHER" id="PTHR11451">
    <property type="entry name" value="THREONINE-TRNA LIGASE"/>
    <property type="match status" value="1"/>
</dbReference>
<evidence type="ECO:0000256" key="8">
    <source>
        <dbReference type="ARBA" id="ARBA00022840"/>
    </source>
</evidence>
<comment type="catalytic activity">
    <reaction evidence="12 13">
        <text>tRNA(Thr) + L-threonine + ATP = L-threonyl-tRNA(Thr) + AMP + diphosphate + H(+)</text>
        <dbReference type="Rhea" id="RHEA:24624"/>
        <dbReference type="Rhea" id="RHEA-COMP:9670"/>
        <dbReference type="Rhea" id="RHEA-COMP:9704"/>
        <dbReference type="ChEBI" id="CHEBI:15378"/>
        <dbReference type="ChEBI" id="CHEBI:30616"/>
        <dbReference type="ChEBI" id="CHEBI:33019"/>
        <dbReference type="ChEBI" id="CHEBI:57926"/>
        <dbReference type="ChEBI" id="CHEBI:78442"/>
        <dbReference type="ChEBI" id="CHEBI:78534"/>
        <dbReference type="ChEBI" id="CHEBI:456215"/>
        <dbReference type="EC" id="6.1.1.3"/>
    </reaction>
</comment>
<dbReference type="SUPFAM" id="SSF55186">
    <property type="entry name" value="ThrRS/AlaRS common domain"/>
    <property type="match status" value="1"/>
</dbReference>
<evidence type="ECO:0000259" key="14">
    <source>
        <dbReference type="PROSITE" id="PS50862"/>
    </source>
</evidence>
<dbReference type="Pfam" id="PF07973">
    <property type="entry name" value="tRNA_SAD"/>
    <property type="match status" value="1"/>
</dbReference>
<evidence type="ECO:0000256" key="2">
    <source>
        <dbReference type="ARBA" id="ARBA00022490"/>
    </source>
</evidence>
<evidence type="ECO:0000256" key="6">
    <source>
        <dbReference type="ARBA" id="ARBA00022741"/>
    </source>
</evidence>
<dbReference type="HAMAP" id="MF_00184">
    <property type="entry name" value="Thr_tRNA_synth"/>
    <property type="match status" value="1"/>
</dbReference>
<comment type="cofactor">
    <cofactor evidence="13">
        <name>Zn(2+)</name>
        <dbReference type="ChEBI" id="CHEBI:29105"/>
    </cofactor>
    <text evidence="13">Binds 1 zinc ion per subunit.</text>
</comment>
<dbReference type="GO" id="GO:0005524">
    <property type="term" value="F:ATP binding"/>
    <property type="evidence" value="ECO:0007669"/>
    <property type="project" value="UniProtKB-UniRule"/>
</dbReference>
<dbReference type="InterPro" id="IPR012947">
    <property type="entry name" value="tRNA_SAD"/>
</dbReference>